<feature type="binding site" evidence="3">
    <location>
        <position position="281"/>
    </location>
    <ligand>
        <name>Mg(2+)</name>
        <dbReference type="ChEBI" id="CHEBI:18420"/>
        <label>1</label>
    </ligand>
</feature>
<keyword evidence="2 4" id="KW-0378">Hydrolase</keyword>
<proteinExistence type="inferred from homology"/>
<keyword evidence="5" id="KW-1185">Reference proteome</keyword>
<dbReference type="PANTHER" id="PTHR16222">
    <property type="entry name" value="ADP-RIBOSYLGLYCOHYDROLASE"/>
    <property type="match status" value="1"/>
</dbReference>
<sequence>MPTLPQLTPTQADRAAGALIGSAVGDALGVHYEFATPPGAGQDAAMLGGGLGDFAPGEWSDDTSMAIVIAEAVRATGSVATPAALDVIAQGFVRWYRSSPPDIGIQTSRVLGAASSRLEAGEDGPGRVPAQEATIDALDHPRSAGNGALMRTAPVALAHLDDRVALADAARRVASLTHADPLAGDSCVLWSEAVRVAVVDGRIDLTARLDLLTSRSEQWADWLADALSPERRSEDVPGQEFTPNGFTVTALQAAAAAIAHTPETPGQLERGLHGAIRIGDDTDTVAAIAGGLLGARWGANAVPEEWCRAIHGWPGYRYADLLALAPGH</sequence>
<comment type="similarity">
    <text evidence="1">Belongs to the ADP-ribosylglycohydrolase family.</text>
</comment>
<dbReference type="Proteomes" id="UP000199034">
    <property type="component" value="Unassembled WGS sequence"/>
</dbReference>
<dbReference type="Pfam" id="PF03747">
    <property type="entry name" value="ADP_ribosyl_GH"/>
    <property type="match status" value="1"/>
</dbReference>
<keyword evidence="3" id="KW-0460">Magnesium</keyword>
<comment type="cofactor">
    <cofactor evidence="3">
        <name>Mg(2+)</name>
        <dbReference type="ChEBI" id="CHEBI:18420"/>
    </cofactor>
    <text evidence="3">Binds 2 magnesium ions per subunit.</text>
</comment>
<dbReference type="STRING" id="1045774.SAMN05421872_106224"/>
<dbReference type="SUPFAM" id="SSF101478">
    <property type="entry name" value="ADP-ribosylglycohydrolase"/>
    <property type="match status" value="1"/>
</dbReference>
<evidence type="ECO:0000256" key="1">
    <source>
        <dbReference type="ARBA" id="ARBA00010702"/>
    </source>
</evidence>
<evidence type="ECO:0000256" key="3">
    <source>
        <dbReference type="PIRSR" id="PIRSR605502-1"/>
    </source>
</evidence>
<dbReference type="EMBL" id="FMZM01000006">
    <property type="protein sequence ID" value="SDD18607.1"/>
    <property type="molecule type" value="Genomic_DNA"/>
</dbReference>
<dbReference type="GO" id="GO:0016787">
    <property type="term" value="F:hydrolase activity"/>
    <property type="evidence" value="ECO:0007669"/>
    <property type="project" value="UniProtKB-KW"/>
</dbReference>
<keyword evidence="3" id="KW-0479">Metal-binding</keyword>
<accession>A0A1G6SQX3</accession>
<feature type="binding site" evidence="3">
    <location>
        <position position="284"/>
    </location>
    <ligand>
        <name>Mg(2+)</name>
        <dbReference type="ChEBI" id="CHEBI:18420"/>
        <label>1</label>
    </ligand>
</feature>
<feature type="binding site" evidence="3">
    <location>
        <position position="60"/>
    </location>
    <ligand>
        <name>Mg(2+)</name>
        <dbReference type="ChEBI" id="CHEBI:18420"/>
        <label>1</label>
    </ligand>
</feature>
<name>A0A1G6SQX3_9ACTN</name>
<evidence type="ECO:0000256" key="2">
    <source>
        <dbReference type="ARBA" id="ARBA00022801"/>
    </source>
</evidence>
<protein>
    <submittedName>
        <fullName evidence="4">ADP-ribosylglycohydrolase</fullName>
    </submittedName>
</protein>
<dbReference type="InterPro" id="IPR050792">
    <property type="entry name" value="ADP-ribosylglycohydrolase"/>
</dbReference>
<evidence type="ECO:0000313" key="4">
    <source>
        <dbReference type="EMBL" id="SDD18607.1"/>
    </source>
</evidence>
<organism evidence="4 5">
    <name type="scientific">Nocardioides lianchengensis</name>
    <dbReference type="NCBI Taxonomy" id="1045774"/>
    <lineage>
        <taxon>Bacteria</taxon>
        <taxon>Bacillati</taxon>
        <taxon>Actinomycetota</taxon>
        <taxon>Actinomycetes</taxon>
        <taxon>Propionibacteriales</taxon>
        <taxon>Nocardioidaceae</taxon>
        <taxon>Nocardioides</taxon>
    </lineage>
</organism>
<dbReference type="RefSeq" id="WP_090856273.1">
    <property type="nucleotide sequence ID" value="NZ_FMZM01000006.1"/>
</dbReference>
<dbReference type="PANTHER" id="PTHR16222:SF24">
    <property type="entry name" value="ADP-RIBOSYLHYDROLASE ARH3"/>
    <property type="match status" value="1"/>
</dbReference>
<feature type="binding site" evidence="3">
    <location>
        <position position="61"/>
    </location>
    <ligand>
        <name>Mg(2+)</name>
        <dbReference type="ChEBI" id="CHEBI:18420"/>
        <label>1</label>
    </ligand>
</feature>
<feature type="binding site" evidence="3">
    <location>
        <position position="62"/>
    </location>
    <ligand>
        <name>Mg(2+)</name>
        <dbReference type="ChEBI" id="CHEBI:18420"/>
        <label>1</label>
    </ligand>
</feature>
<dbReference type="InterPro" id="IPR036705">
    <property type="entry name" value="Ribosyl_crysJ1_sf"/>
</dbReference>
<dbReference type="OrthoDB" id="9798107at2"/>
<evidence type="ECO:0000313" key="5">
    <source>
        <dbReference type="Proteomes" id="UP000199034"/>
    </source>
</evidence>
<gene>
    <name evidence="4" type="ORF">SAMN05421872_106224</name>
</gene>
<dbReference type="AlphaFoldDB" id="A0A1G6SQX3"/>
<dbReference type="InterPro" id="IPR005502">
    <property type="entry name" value="Ribosyl_crysJ1"/>
</dbReference>
<feature type="binding site" evidence="3">
    <location>
        <position position="283"/>
    </location>
    <ligand>
        <name>Mg(2+)</name>
        <dbReference type="ChEBI" id="CHEBI:18420"/>
        <label>1</label>
    </ligand>
</feature>
<dbReference type="GO" id="GO:0046872">
    <property type="term" value="F:metal ion binding"/>
    <property type="evidence" value="ECO:0007669"/>
    <property type="project" value="UniProtKB-KW"/>
</dbReference>
<dbReference type="Gene3D" id="1.10.4080.10">
    <property type="entry name" value="ADP-ribosylation/Crystallin J1"/>
    <property type="match status" value="1"/>
</dbReference>
<reference evidence="4 5" key="1">
    <citation type="submission" date="2016-10" db="EMBL/GenBank/DDBJ databases">
        <authorList>
            <person name="de Groot N.N."/>
        </authorList>
    </citation>
    <scope>NUCLEOTIDE SEQUENCE [LARGE SCALE GENOMIC DNA]</scope>
    <source>
        <strain evidence="4 5">CGMCC 4.6858</strain>
    </source>
</reference>